<organism evidence="1 2">
    <name type="scientific">Silvanigrella paludirubra</name>
    <dbReference type="NCBI Taxonomy" id="2499159"/>
    <lineage>
        <taxon>Bacteria</taxon>
        <taxon>Pseudomonadati</taxon>
        <taxon>Bdellovibrionota</taxon>
        <taxon>Oligoflexia</taxon>
        <taxon>Silvanigrellales</taxon>
        <taxon>Silvanigrellaceae</taxon>
        <taxon>Silvanigrella</taxon>
    </lineage>
</organism>
<comment type="caution">
    <text evidence="1">The sequence shown here is derived from an EMBL/GenBank/DDBJ whole genome shotgun (WGS) entry which is preliminary data.</text>
</comment>
<dbReference type="AlphaFoldDB" id="A0A6N6VWX1"/>
<accession>A0A6N6VWX1</accession>
<proteinExistence type="predicted"/>
<reference evidence="1 2" key="1">
    <citation type="submission" date="2019-10" db="EMBL/GenBank/DDBJ databases">
        <title>New species of Slilvanegrellaceae.</title>
        <authorList>
            <person name="Pitt A."/>
            <person name="Hahn M.W."/>
        </authorList>
    </citation>
    <scope>NUCLEOTIDE SEQUENCE [LARGE SCALE GENOMIC DNA]</scope>
    <source>
        <strain evidence="1 2">SP-Ram-0.45-NSY-1</strain>
    </source>
</reference>
<dbReference type="OrthoDB" id="6058892at2"/>
<sequence length="494" mass="57121">MNINETKDVATLQLELFNHFENVFKSITGSSYQDIHNEEDIGKHILSYNSEKGPELIHKLYENSINDLKQFYHNYSVILFNQAKELGGLKIVLGGQKTFWESASHAVKQMSTYVDTQLIPDPIYPFFEGDLDLKFKYANFLLNLLYILQFKPFVELKMNCPPIFIFPSFEKTLESHDKKTFDGILVILVNLIKHFSSENINSIEELLDFENKFPDKFIKLVLENKLFIPQGESPDEHFSENELFEKYLKSLEETKSEKYVLDIKKLPRSRMLMHGITERILPQYHLLENCEELSAQPLLSQEVHWHYYTKCSEANSRGLLKSELINEETFNLIKAFQNKKFSWMSSININELALIIKNREHLDFRNKLNECISFISTADKKNINNIVKEINYCFNTLIDDHNKKISELSIHYKNTNPLNILGLGSGLLAFPTAILSCFGNMNLSTVVPSLIGSLGAGYALSKVNNLNKEMKEKQKLNKSLIGIFAKYKKVRTNL</sequence>
<keyword evidence="2" id="KW-1185">Reference proteome</keyword>
<evidence type="ECO:0000313" key="1">
    <source>
        <dbReference type="EMBL" id="KAB8039179.1"/>
    </source>
</evidence>
<name>A0A6N6VWX1_9BACT</name>
<dbReference type="Proteomes" id="UP000437748">
    <property type="component" value="Unassembled WGS sequence"/>
</dbReference>
<dbReference type="EMBL" id="WFLM01000003">
    <property type="protein sequence ID" value="KAB8039179.1"/>
    <property type="molecule type" value="Genomic_DNA"/>
</dbReference>
<evidence type="ECO:0000313" key="2">
    <source>
        <dbReference type="Proteomes" id="UP000437748"/>
    </source>
</evidence>
<gene>
    <name evidence="1" type="ORF">GCL60_10000</name>
</gene>
<dbReference type="RefSeq" id="WP_153420578.1">
    <property type="nucleotide sequence ID" value="NZ_WFLM01000003.1"/>
</dbReference>
<protein>
    <submittedName>
        <fullName evidence="1">Uncharacterized protein</fullName>
    </submittedName>
</protein>